<evidence type="ECO:0000313" key="1">
    <source>
        <dbReference type="EMBL" id="DAF85593.1"/>
    </source>
</evidence>
<name>A0A8S5TTQ8_9CAUD</name>
<sequence length="338" mass="39259">MEEKIAPLILTQKVNKKYPNVWKQVEDMRKMNGKEVNWDARCYIPIGVGIAIASGGNDNINLSIISEANIIVATATWRLYKQIFSFDKDMEDVLTEQGSEDLIIPIEVLSNLPYPCIYIAVNDDEYNGFFVYFESDTNNGELELRFLFINNDYSVMPISLHLIENGTIKDGIDRMLQEVEKNSSKNFVDKDYIDFVTNLITSKLQLVLYICAQNSEITEDERQKYITRKPKKKEYIKDKYREIQKWNCGTQTGNIIRQIKQKKVKSHIVYNNSGVEAHGSPKRPHTRRGHWHHYWKGERGSSHRKLILKWLAPIFIKGYDVNDNVVTTNVFLKENGKV</sequence>
<accession>A0A8S5TTQ8</accession>
<dbReference type="Pfam" id="PF26125">
    <property type="entry name" value="AcrVA2-like"/>
    <property type="match status" value="1"/>
</dbReference>
<dbReference type="CDD" id="cd22987">
    <property type="entry name" value="AcrVA2-like"/>
    <property type="match status" value="1"/>
</dbReference>
<protein>
    <submittedName>
        <fullName evidence="1">Uncharacterized protein</fullName>
    </submittedName>
</protein>
<dbReference type="EMBL" id="BK015927">
    <property type="protein sequence ID" value="DAF85593.1"/>
    <property type="molecule type" value="Genomic_DNA"/>
</dbReference>
<reference evidence="1" key="1">
    <citation type="journal article" date="2021" name="Proc. Natl. Acad. Sci. U.S.A.">
        <title>A Catalog of Tens of Thousands of Viruses from Human Metagenomes Reveals Hidden Associations with Chronic Diseases.</title>
        <authorList>
            <person name="Tisza M.J."/>
            <person name="Buck C.B."/>
        </authorList>
    </citation>
    <scope>NUCLEOTIDE SEQUENCE</scope>
    <source>
        <strain evidence="1">Ct5jB2</strain>
    </source>
</reference>
<organism evidence="1">
    <name type="scientific">Siphoviridae sp. ct5jB2</name>
    <dbReference type="NCBI Taxonomy" id="2825337"/>
    <lineage>
        <taxon>Viruses</taxon>
        <taxon>Duplodnaviria</taxon>
        <taxon>Heunggongvirae</taxon>
        <taxon>Uroviricota</taxon>
        <taxon>Caudoviricetes</taxon>
    </lineage>
</organism>
<dbReference type="InterPro" id="IPR058915">
    <property type="entry name" value="AcrVA2-like"/>
</dbReference>
<proteinExistence type="predicted"/>